<dbReference type="KEGG" id="mpd:MCP_1149"/>
<name>D1YXP9_METPS</name>
<gene>
    <name evidence="1" type="ordered locus">MCP_1149</name>
</gene>
<organism evidence="1 2">
    <name type="scientific">Methanocella paludicola (strain DSM 17711 / JCM 13418 / NBRC 101707 / SANAE)</name>
    <dbReference type="NCBI Taxonomy" id="304371"/>
    <lineage>
        <taxon>Archaea</taxon>
        <taxon>Methanobacteriati</taxon>
        <taxon>Methanobacteriota</taxon>
        <taxon>Stenosarchaea group</taxon>
        <taxon>Methanomicrobia</taxon>
        <taxon>Methanocellales</taxon>
        <taxon>Methanocellaceae</taxon>
        <taxon>Methanocella</taxon>
    </lineage>
</organism>
<dbReference type="EMBL" id="AP011532">
    <property type="protein sequence ID" value="BAI61221.1"/>
    <property type="molecule type" value="Genomic_DNA"/>
</dbReference>
<evidence type="ECO:0000313" key="2">
    <source>
        <dbReference type="Proteomes" id="UP000001882"/>
    </source>
</evidence>
<reference evidence="2" key="3">
    <citation type="journal article" date="2011" name="PLoS ONE">
        <title>Genome sequence of a mesophilic hydrogenotrophic methanogen Methanocella paludicola, the first cultivated representative of the order Methanocellales.</title>
        <authorList>
            <person name="Sakai S."/>
            <person name="Takaki Y."/>
            <person name="Shimamura S."/>
            <person name="Sekine M."/>
            <person name="Tajima T."/>
            <person name="Kosugi H."/>
            <person name="Ichikawa N."/>
            <person name="Tasumi E."/>
            <person name="Hiraki A.T."/>
            <person name="Shimizu A."/>
            <person name="Kato Y."/>
            <person name="Nishiko R."/>
            <person name="Mori K."/>
            <person name="Fujita N."/>
            <person name="Imachi H."/>
            <person name="Takai K."/>
        </authorList>
    </citation>
    <scope>NUCLEOTIDE SEQUENCE [LARGE SCALE GENOMIC DNA]</scope>
    <source>
        <strain evidence="2">DSM 17711 / JCM 13418 / NBRC 101707 / SANAE</strain>
    </source>
</reference>
<protein>
    <submittedName>
        <fullName evidence="1">Uncharacterized protein</fullName>
    </submittedName>
</protein>
<evidence type="ECO:0000313" key="1">
    <source>
        <dbReference type="EMBL" id="BAI61221.1"/>
    </source>
</evidence>
<proteinExistence type="predicted"/>
<dbReference type="AlphaFoldDB" id="D1YXP9"/>
<dbReference type="Proteomes" id="UP000001882">
    <property type="component" value="Chromosome"/>
</dbReference>
<dbReference type="InParanoid" id="D1YXP9"/>
<accession>D1YXP9</accession>
<dbReference type="RefSeq" id="WP_012899900.1">
    <property type="nucleotide sequence ID" value="NC_013665.1"/>
</dbReference>
<reference evidence="1 2" key="2">
    <citation type="journal article" date="2008" name="Int. J. Syst. Evol. Microbiol.">
        <title>Methanocella paludicola gen. nov., sp. nov., a methane-producing archaeon, the first isolate of the lineage 'Rice Cluster I', and proposal of the new archaeal order Methanocellales ord. nov.</title>
        <authorList>
            <person name="Sakai S."/>
            <person name="Imachi H."/>
            <person name="Hanada S."/>
            <person name="Ohashi A."/>
            <person name="Harada H."/>
            <person name="Kamagata Y."/>
        </authorList>
    </citation>
    <scope>NUCLEOTIDE SEQUENCE [LARGE SCALE GENOMIC DNA]</scope>
    <source>
        <strain evidence="2">DSM 17711 / JCM 13418 / NBRC 101707 / SANAE</strain>
    </source>
</reference>
<reference evidence="1 2" key="1">
    <citation type="journal article" date="2007" name="Appl. Environ. Microbiol.">
        <title>Isolation of key methanogens for global methane emission from rice paddy fields: a novel isolate affiliated with the clone cluster rice cluster I.</title>
        <authorList>
            <person name="Sakai S."/>
            <person name="Imachi H."/>
            <person name="Sekiguchi Y."/>
            <person name="Ohashi A."/>
            <person name="Harada H."/>
            <person name="Kamagata Y."/>
        </authorList>
    </citation>
    <scope>NUCLEOTIDE SEQUENCE [LARGE SCALE GENOMIC DNA]</scope>
    <source>
        <strain evidence="2">DSM 17711 / JCM 13418 / NBRC 101707 / SANAE</strain>
    </source>
</reference>
<sequence length="130" mass="13922">MGLGDVIKSALGGANVPPELLEMAKSGNINLPLSGESENMLSDLLSKGVFSSKSDFLTFIVKQYVLNDVGSMMGGDKTPPESAILDIIHKTGLDKGYPDGDIKNMMVPLLIQAFFAVYKLMSRMPAMKPA</sequence>
<keyword evidence="2" id="KW-1185">Reference proteome</keyword>
<dbReference type="GeneID" id="8681151"/>